<dbReference type="EMBL" id="JJRY01000001">
    <property type="protein sequence ID" value="KEF40308.1"/>
    <property type="molecule type" value="Genomic_DNA"/>
</dbReference>
<dbReference type="NCBIfam" id="NF005834">
    <property type="entry name" value="PRK07738.1"/>
    <property type="match status" value="1"/>
</dbReference>
<reference evidence="2 3" key="1">
    <citation type="submission" date="2014-04" db="EMBL/GenBank/DDBJ databases">
        <title>Draft genome sequence of Bacillus azotoformans MEV2011, a (co-) denitrifying strain unable to grow in the presence of oxygen.</title>
        <authorList>
            <person name="Nielsen M."/>
            <person name="Schreiber L."/>
            <person name="Finster K."/>
            <person name="Schramm A."/>
        </authorList>
    </citation>
    <scope>NUCLEOTIDE SEQUENCE [LARGE SCALE GENOMIC DNA]</scope>
    <source>
        <strain evidence="2 3">MEV2011</strain>
    </source>
</reference>
<organism evidence="2 3">
    <name type="scientific">Schinkia azotoformans MEV2011</name>
    <dbReference type="NCBI Taxonomy" id="1348973"/>
    <lineage>
        <taxon>Bacteria</taxon>
        <taxon>Bacillati</taxon>
        <taxon>Bacillota</taxon>
        <taxon>Bacilli</taxon>
        <taxon>Bacillales</taxon>
        <taxon>Bacillaceae</taxon>
        <taxon>Calidifontibacillus/Schinkia group</taxon>
        <taxon>Schinkia</taxon>
    </lineage>
</organism>
<feature type="region of interest" description="Disordered" evidence="1">
    <location>
        <begin position="1"/>
        <end position="27"/>
    </location>
</feature>
<dbReference type="RefSeq" id="WP_003330724.1">
    <property type="nucleotide sequence ID" value="NZ_JJRY01000001.1"/>
</dbReference>
<dbReference type="AlphaFoldDB" id="A0A072NTT1"/>
<dbReference type="Proteomes" id="UP000027936">
    <property type="component" value="Unassembled WGS sequence"/>
</dbReference>
<dbReference type="PATRIC" id="fig|1348973.3.peg.320"/>
<dbReference type="SUPFAM" id="SSF160214">
    <property type="entry name" value="FlaG-like"/>
    <property type="match status" value="1"/>
</dbReference>
<evidence type="ECO:0000313" key="3">
    <source>
        <dbReference type="Proteomes" id="UP000027936"/>
    </source>
</evidence>
<gene>
    <name evidence="2" type="ORF">M670_00334</name>
</gene>
<protein>
    <submittedName>
        <fullName evidence="2">Flagellar protein FlaG</fullName>
    </submittedName>
</protein>
<comment type="caution">
    <text evidence="2">The sequence shown here is derived from an EMBL/GenBank/DDBJ whole genome shotgun (WGS) entry which is preliminary data.</text>
</comment>
<name>A0A072NTT1_SCHAZ</name>
<proteinExistence type="predicted"/>
<dbReference type="GeneID" id="89466891"/>
<evidence type="ECO:0000313" key="2">
    <source>
        <dbReference type="EMBL" id="KEF40308.1"/>
    </source>
</evidence>
<dbReference type="PANTHER" id="PTHR37166:SF1">
    <property type="entry name" value="PROTEIN FLAG"/>
    <property type="match status" value="1"/>
</dbReference>
<dbReference type="PANTHER" id="PTHR37166">
    <property type="entry name" value="PROTEIN FLAG"/>
    <property type="match status" value="1"/>
</dbReference>
<dbReference type="InterPro" id="IPR035924">
    <property type="entry name" value="FlaG-like_sf"/>
</dbReference>
<keyword evidence="2" id="KW-0969">Cilium</keyword>
<dbReference type="Gene3D" id="3.30.160.170">
    <property type="entry name" value="FlaG-like"/>
    <property type="match status" value="1"/>
</dbReference>
<keyword evidence="2" id="KW-0282">Flagellum</keyword>
<accession>A0A072NTT1</accession>
<keyword evidence="2" id="KW-0966">Cell projection</keyword>
<dbReference type="OrthoDB" id="9799867at2"/>
<dbReference type="InterPro" id="IPR005186">
    <property type="entry name" value="FlaG"/>
</dbReference>
<evidence type="ECO:0000256" key="1">
    <source>
        <dbReference type="SAM" id="MobiDB-lite"/>
    </source>
</evidence>
<sequence length="123" mass="14320">MEISNVSTHSFPSQIKSQTIEKASPEINKENIEVKAKHQEQPKEITDSVSKDKLEEIVKSMNQFLMPTNTTLKFTMHEELKEYYVQIVDEKTKEVIREIPSKKMLDMYAAMKDFLGLVVDRKI</sequence>
<feature type="compositionally biased region" description="Polar residues" evidence="1">
    <location>
        <begin position="1"/>
        <end position="21"/>
    </location>
</feature>
<dbReference type="Pfam" id="PF03646">
    <property type="entry name" value="FlaG"/>
    <property type="match status" value="1"/>
</dbReference>